<dbReference type="KEGG" id="tcd:AAIA72_12245"/>
<accession>A0AB39UTF4</accession>
<protein>
    <submittedName>
        <fullName evidence="2">Uncharacterized protein</fullName>
    </submittedName>
</protein>
<dbReference type="EMBL" id="CP154858">
    <property type="protein sequence ID" value="XDT71573.1"/>
    <property type="molecule type" value="Genomic_DNA"/>
</dbReference>
<dbReference type="AlphaFoldDB" id="A0AB39UTF4"/>
<sequence>MFCRPTARPALSTRRLIALLLLGLLLQGCTSPWLRHAGGTAAQVGDPPPTPACTAEPVPPATGMVSADEDTLNTDLLNAGIAALASQDTRRIQEWLARSAPQPDSQAGIAPAPATDAGTEQHQALADLRTAARNWLAREARIKALRSEQLRLQAQVRRYRSAIEALTRIEQDMTEPKR</sequence>
<feature type="region of interest" description="Disordered" evidence="1">
    <location>
        <begin position="40"/>
        <end position="61"/>
    </location>
</feature>
<evidence type="ECO:0000256" key="1">
    <source>
        <dbReference type="SAM" id="MobiDB-lite"/>
    </source>
</evidence>
<name>A0AB39UTF4_9GAMM</name>
<reference evidence="2" key="1">
    <citation type="submission" date="2024-05" db="EMBL/GenBank/DDBJ databases">
        <title>Genome sequencing of novel strain.</title>
        <authorList>
            <person name="Ganbat D."/>
            <person name="Ganbat S."/>
            <person name="Lee S.-J."/>
        </authorList>
    </citation>
    <scope>NUCLEOTIDE SEQUENCE</scope>
    <source>
        <strain evidence="2">SMD15-11</strain>
    </source>
</reference>
<dbReference type="PROSITE" id="PS51257">
    <property type="entry name" value="PROKAR_LIPOPROTEIN"/>
    <property type="match status" value="1"/>
</dbReference>
<feature type="region of interest" description="Disordered" evidence="1">
    <location>
        <begin position="98"/>
        <end position="123"/>
    </location>
</feature>
<organism evidence="2">
    <name type="scientific">Thermohahella caldifontis</name>
    <dbReference type="NCBI Taxonomy" id="3142973"/>
    <lineage>
        <taxon>Bacteria</taxon>
        <taxon>Pseudomonadati</taxon>
        <taxon>Pseudomonadota</taxon>
        <taxon>Gammaproteobacteria</taxon>
        <taxon>Oceanospirillales</taxon>
        <taxon>Hahellaceae</taxon>
        <taxon>Thermohahella</taxon>
    </lineage>
</organism>
<proteinExistence type="predicted"/>
<dbReference type="RefSeq" id="WP_369600600.1">
    <property type="nucleotide sequence ID" value="NZ_CP154858.1"/>
</dbReference>
<evidence type="ECO:0000313" key="2">
    <source>
        <dbReference type="EMBL" id="XDT71573.1"/>
    </source>
</evidence>
<gene>
    <name evidence="2" type="ORF">AAIA72_12245</name>
</gene>